<protein>
    <submittedName>
        <fullName evidence="4">HEAT repeat protein</fullName>
    </submittedName>
</protein>
<dbReference type="InterPro" id="IPR016441">
    <property type="entry name" value="Tti1"/>
</dbReference>
<name>A0A167X566_9HYPO</name>
<evidence type="ECO:0000259" key="2">
    <source>
        <dbReference type="Pfam" id="PF24173"/>
    </source>
</evidence>
<accession>A0A167X566</accession>
<dbReference type="Pfam" id="PF21547">
    <property type="entry name" value="TTI1"/>
    <property type="match status" value="1"/>
</dbReference>
<dbReference type="AlphaFoldDB" id="A0A167X566"/>
<dbReference type="InterPro" id="IPR011989">
    <property type="entry name" value="ARM-like"/>
</dbReference>
<dbReference type="PANTHER" id="PTHR18460">
    <property type="entry name" value="TEL2 INTERACTING PROTEIN 1 TTI1 FAMILY MEMBER"/>
    <property type="match status" value="1"/>
</dbReference>
<dbReference type="STRING" id="1081109.A0A167X566"/>
<feature type="compositionally biased region" description="Acidic residues" evidence="1">
    <location>
        <begin position="805"/>
        <end position="817"/>
    </location>
</feature>
<dbReference type="Gene3D" id="1.25.10.10">
    <property type="entry name" value="Leucine-rich Repeat Variant"/>
    <property type="match status" value="3"/>
</dbReference>
<comment type="caution">
    <text evidence="4">The sequence shown here is derived from an EMBL/GenBank/DDBJ whole genome shotgun (WGS) entry which is preliminary data.</text>
</comment>
<dbReference type="InterPro" id="IPR052587">
    <property type="entry name" value="TELO2-interacting_protein_1"/>
</dbReference>
<dbReference type="Pfam" id="PF24181">
    <property type="entry name" value="TPR_TTI1_C"/>
    <property type="match status" value="1"/>
</dbReference>
<keyword evidence="5" id="KW-1185">Reference proteome</keyword>
<dbReference type="SUPFAM" id="SSF48371">
    <property type="entry name" value="ARM repeat"/>
    <property type="match status" value="1"/>
</dbReference>
<dbReference type="InterPro" id="IPR057567">
    <property type="entry name" value="TPR_TTI1_C"/>
</dbReference>
<gene>
    <name evidence="4" type="ORF">AAL_07535</name>
</gene>
<evidence type="ECO:0000259" key="3">
    <source>
        <dbReference type="Pfam" id="PF24181"/>
    </source>
</evidence>
<feature type="compositionally biased region" description="Basic and acidic residues" evidence="1">
    <location>
        <begin position="771"/>
        <end position="793"/>
    </location>
</feature>
<dbReference type="InterPro" id="IPR049362">
    <property type="entry name" value="TTI1_rpt"/>
</dbReference>
<feature type="domain" description="TTI1 N-terminal TPR" evidence="2">
    <location>
        <begin position="22"/>
        <end position="357"/>
    </location>
</feature>
<evidence type="ECO:0000313" key="5">
    <source>
        <dbReference type="Proteomes" id="UP000078544"/>
    </source>
</evidence>
<dbReference type="GO" id="GO:0005737">
    <property type="term" value="C:cytoplasm"/>
    <property type="evidence" value="ECO:0007669"/>
    <property type="project" value="TreeGrafter"/>
</dbReference>
<dbReference type="OrthoDB" id="49511at2759"/>
<feature type="domain" description="TTI1 C-terminal TPR" evidence="3">
    <location>
        <begin position="751"/>
        <end position="920"/>
    </location>
</feature>
<dbReference type="PANTHER" id="PTHR18460:SF3">
    <property type="entry name" value="TELO2-INTERACTING PROTEIN 1 HOMOLOG"/>
    <property type="match status" value="1"/>
</dbReference>
<proteinExistence type="predicted"/>
<dbReference type="InterPro" id="IPR016024">
    <property type="entry name" value="ARM-type_fold"/>
</dbReference>
<dbReference type="Pfam" id="PF24173">
    <property type="entry name" value="TPR_TTI1_N"/>
    <property type="match status" value="1"/>
</dbReference>
<evidence type="ECO:0000313" key="4">
    <source>
        <dbReference type="EMBL" id="KZZ89642.1"/>
    </source>
</evidence>
<dbReference type="PIRSF" id="PIRSF005250">
    <property type="entry name" value="UCP005250"/>
    <property type="match status" value="1"/>
</dbReference>
<reference evidence="4 5" key="1">
    <citation type="journal article" date="2016" name="Genome Biol. Evol.">
        <title>Divergent and convergent evolution of fungal pathogenicity.</title>
        <authorList>
            <person name="Shang Y."/>
            <person name="Xiao G."/>
            <person name="Zheng P."/>
            <person name="Cen K."/>
            <person name="Zhan S."/>
            <person name="Wang C."/>
        </authorList>
    </citation>
    <scope>NUCLEOTIDE SEQUENCE [LARGE SCALE GENOMIC DNA]</scope>
    <source>
        <strain evidence="4 5">RCEF 2490</strain>
    </source>
</reference>
<organism evidence="4 5">
    <name type="scientific">Moelleriella libera RCEF 2490</name>
    <dbReference type="NCBI Taxonomy" id="1081109"/>
    <lineage>
        <taxon>Eukaryota</taxon>
        <taxon>Fungi</taxon>
        <taxon>Dikarya</taxon>
        <taxon>Ascomycota</taxon>
        <taxon>Pezizomycotina</taxon>
        <taxon>Sordariomycetes</taxon>
        <taxon>Hypocreomycetidae</taxon>
        <taxon>Hypocreales</taxon>
        <taxon>Clavicipitaceae</taxon>
        <taxon>Moelleriella</taxon>
    </lineage>
</organism>
<evidence type="ECO:0000256" key="1">
    <source>
        <dbReference type="SAM" id="MobiDB-lite"/>
    </source>
</evidence>
<feature type="region of interest" description="Disordered" evidence="1">
    <location>
        <begin position="771"/>
        <end position="827"/>
    </location>
</feature>
<dbReference type="EMBL" id="AZGY01000024">
    <property type="protein sequence ID" value="KZZ89642.1"/>
    <property type="molecule type" value="Genomic_DNA"/>
</dbReference>
<dbReference type="Proteomes" id="UP000078544">
    <property type="component" value="Unassembled WGS sequence"/>
</dbReference>
<sequence length="1069" mass="117673">MSLSTRIPEANALDSAVSVANFHQLKPCCVRISQLAIRETETATTSRELQGLLQQVLDLIKQAAQENPDALDEKLAEYVFFPLQYIFRRMQEYPVMVIENCVKCLHLLISHGWKTNISAQLVSQIFSLLVFAIDGSPVARRKDEDVPEELRLDALRALATLISIAGKSIGAFSGLTNEDALPALGHGVTVMLDSAVDGISTDIQNEALECIQVLYASSQDRAATASFLPGTISSMAKLLSSANRHKASVLSKSLVVVRVVLTKVLGDISTRSIQVEATIRKEESDAAAPKQGLLTPEWLQATSAQVKLALSAMMKLRTHAAANVRDALDRLCIALLDECHTSLSNCTTLLIETAIILDKGRDAEYLHTDLRALTTIYPELGDTIKTAVFGWMTGLPRVMQHGEAAAKNKAVHNLSKGIELLHGLGIESTMLEDSLSDNLRDGLSSLMPSSKEIEPRSHLQLLDEPGDAKETVTQQAFEPVLIASESQRALRSELGRLMTSIGSSVLGRSLAGNMLYHARESNSRDQVGAFWLCFELIKAAHQSSAETDALLDLSTLSDSSTDLEPIFEDLFSFSAQVIESHAESRPADWRLEAIALEVAAYCAQRMGTSFRPHLMDVLFPIVTFLGSENTLLQQHAIVTLNRTATSCGYQSVSELIIQNVDYMVNSVSLRLNSLDISPSSVQVLRMMIRLTGPHLIPYLDDVVDSIFAALENYHGYTMFAEDLFSILTEIVKQASGLDKKLLIDRERTVHDHKKQRKPARGFDQVWEDIETRKAGHRGDEKEETSPEQVEGHPTEPWTAQRPAGEGEEGKDVEDEAPPPEPEKQPNSPTYQLLLRIAFLTQHYLTSPSPSMRRSLLGLLTNACSILAGDEDSFLPLVNAIWPVVIERLRDPEPFVGIEACRTLVGLCAAAGDFMSTRFITAWDDWLRNWCRKAKKQAESVRMPRPARQAGKQSADILIPIRSSNGVEARSVVVTSDTASGGSLGQYASAMKMWEAVTELLMAIVSYVRMDPAMFDDIVDLLRDVLETNSEVREALEVISADAVWLARREKGQVEPSPTPVAEGVKFIDM</sequence>
<dbReference type="InterPro" id="IPR057566">
    <property type="entry name" value="TPR_TTI1_N"/>
</dbReference>